<keyword evidence="4" id="KW-1185">Reference proteome</keyword>
<evidence type="ECO:0000259" key="2">
    <source>
        <dbReference type="Pfam" id="PF21821"/>
    </source>
</evidence>
<protein>
    <recommendedName>
        <fullName evidence="2">Dit-like phage tail protein N-terminal domain-containing protein</fullName>
    </recommendedName>
</protein>
<sequence length="158" mass="17635">MARANTTRIKLGDVVMDAVVKENPSFDAEVTQKPVEKGEDVSDHMQTKPYTIQLSGSMVNDAPAKIQTLLSYQKEAKLLKYVGRGIYTDMVITKLETDHAVGNAKGFDYNITLSHVKIAKPETFEVNVKNPKTKKQDAKTATKVKKKTNAGRKQVKRR</sequence>
<accession>A0A8H2M9K9</accession>
<feature type="region of interest" description="Disordered" evidence="1">
    <location>
        <begin position="129"/>
        <end position="158"/>
    </location>
</feature>
<proteinExistence type="predicted"/>
<dbReference type="Proteomes" id="UP000377798">
    <property type="component" value="Unassembled WGS sequence"/>
</dbReference>
<organism evidence="3 4">
    <name type="scientific">Urinicoccus massiliensis</name>
    <dbReference type="NCBI Taxonomy" id="1723382"/>
    <lineage>
        <taxon>Bacteria</taxon>
        <taxon>Bacillati</taxon>
        <taxon>Bacillota</taxon>
        <taxon>Tissierellia</taxon>
        <taxon>Tissierellales</taxon>
        <taxon>Peptoniphilaceae</taxon>
        <taxon>Urinicoccus</taxon>
    </lineage>
</organism>
<comment type="caution">
    <text evidence="3">The sequence shown here is derived from an EMBL/GenBank/DDBJ whole genome shotgun (WGS) entry which is preliminary data.</text>
</comment>
<evidence type="ECO:0000313" key="3">
    <source>
        <dbReference type="EMBL" id="VFB17196.1"/>
    </source>
</evidence>
<evidence type="ECO:0000313" key="4">
    <source>
        <dbReference type="Proteomes" id="UP000377798"/>
    </source>
</evidence>
<dbReference type="EMBL" id="CAACYI010000001">
    <property type="protein sequence ID" value="VFB17196.1"/>
    <property type="molecule type" value="Genomic_DNA"/>
</dbReference>
<dbReference type="AlphaFoldDB" id="A0A8H2M9K9"/>
<dbReference type="Pfam" id="PF21821">
    <property type="entry name" value="Dit_like"/>
    <property type="match status" value="1"/>
</dbReference>
<dbReference type="InterPro" id="IPR048494">
    <property type="entry name" value="Dit-like_N"/>
</dbReference>
<feature type="compositionally biased region" description="Basic residues" evidence="1">
    <location>
        <begin position="142"/>
        <end position="158"/>
    </location>
</feature>
<dbReference type="RefSeq" id="WP_131749788.1">
    <property type="nucleotide sequence ID" value="NZ_CAACYI010000001.1"/>
</dbReference>
<feature type="domain" description="Dit-like phage tail protein N-terminal" evidence="2">
    <location>
        <begin position="16"/>
        <end position="126"/>
    </location>
</feature>
<evidence type="ECO:0000256" key="1">
    <source>
        <dbReference type="SAM" id="MobiDB-lite"/>
    </source>
</evidence>
<reference evidence="3 4" key="1">
    <citation type="submission" date="2019-02" db="EMBL/GenBank/DDBJ databases">
        <authorList>
            <consortium name="Pathogen Informatics"/>
        </authorList>
    </citation>
    <scope>NUCLEOTIDE SEQUENCE [LARGE SCALE GENOMIC DNA]</scope>
    <source>
        <strain evidence="3 4">3012STDY7089603</strain>
    </source>
</reference>
<gene>
    <name evidence="3" type="ORF">NCTC13150_01782</name>
</gene>
<name>A0A8H2M9K9_9FIRM</name>